<sequence length="346" mass="37586">MLSRRIISLSLLLLAVVDLSCGWACLTNVYHRQKGSPRVSTAATTTAIDRSRKWTHLKGSLMEDLEMVGVGELTGNSLRDEVESILESAEPPDNRLTPTMLEQLKINSPSVYQALDDLQTASLERGMSTLKTLLDSGEVRALDKSITDSAKGGFLDEGFFRVININIEQARKEGEEEGDEAAASAGTTVTTRFQILSHILTRCQEELEKLISNDTPATALVVKLLRTEDKGIRRNLLKNSLVPAKIKGIMVDGVEIKGPEGKAGGGSGGKALVSVEDFVDSVSDTVENVRRMKEEEAVDLTASVNIIESLRQISIEARGVCIEAFGEGSEELKLLEISLQSTFRPG</sequence>
<evidence type="ECO:0000313" key="3">
    <source>
        <dbReference type="Proteomes" id="UP001165122"/>
    </source>
</evidence>
<feature type="signal peptide" evidence="1">
    <location>
        <begin position="1"/>
        <end position="22"/>
    </location>
</feature>
<keyword evidence="1" id="KW-0732">Signal</keyword>
<dbReference type="OrthoDB" id="196020at2759"/>
<dbReference type="AlphaFoldDB" id="A0A9W6ZNI2"/>
<feature type="chain" id="PRO_5040932392" description="Nucleotide exchange factor SIL1" evidence="1">
    <location>
        <begin position="23"/>
        <end position="346"/>
    </location>
</feature>
<dbReference type="EMBL" id="BRXW01000425">
    <property type="protein sequence ID" value="GMH53460.1"/>
    <property type="molecule type" value="Genomic_DNA"/>
</dbReference>
<accession>A0A9W6ZNI2</accession>
<protein>
    <recommendedName>
        <fullName evidence="4">Nucleotide exchange factor SIL1</fullName>
    </recommendedName>
</protein>
<gene>
    <name evidence="2" type="ORF">TrLO_g181</name>
</gene>
<comment type="caution">
    <text evidence="2">The sequence shown here is derived from an EMBL/GenBank/DDBJ whole genome shotgun (WGS) entry which is preliminary data.</text>
</comment>
<evidence type="ECO:0000313" key="2">
    <source>
        <dbReference type="EMBL" id="GMH53460.1"/>
    </source>
</evidence>
<reference evidence="3" key="1">
    <citation type="journal article" date="2023" name="Commun. Biol.">
        <title>Genome analysis of Parmales, the sister group of diatoms, reveals the evolutionary specialization of diatoms from phago-mixotrophs to photoautotrophs.</title>
        <authorList>
            <person name="Ban H."/>
            <person name="Sato S."/>
            <person name="Yoshikawa S."/>
            <person name="Yamada K."/>
            <person name="Nakamura Y."/>
            <person name="Ichinomiya M."/>
            <person name="Sato N."/>
            <person name="Blanc-Mathieu R."/>
            <person name="Endo H."/>
            <person name="Kuwata A."/>
            <person name="Ogata H."/>
        </authorList>
    </citation>
    <scope>NUCLEOTIDE SEQUENCE [LARGE SCALE GENOMIC DNA]</scope>
    <source>
        <strain evidence="3">NIES 3700</strain>
    </source>
</reference>
<evidence type="ECO:0000256" key="1">
    <source>
        <dbReference type="SAM" id="SignalP"/>
    </source>
</evidence>
<proteinExistence type="predicted"/>
<keyword evidence="3" id="KW-1185">Reference proteome</keyword>
<dbReference type="Proteomes" id="UP001165122">
    <property type="component" value="Unassembled WGS sequence"/>
</dbReference>
<organism evidence="2 3">
    <name type="scientific">Triparma laevis f. longispina</name>
    <dbReference type="NCBI Taxonomy" id="1714387"/>
    <lineage>
        <taxon>Eukaryota</taxon>
        <taxon>Sar</taxon>
        <taxon>Stramenopiles</taxon>
        <taxon>Ochrophyta</taxon>
        <taxon>Bolidophyceae</taxon>
        <taxon>Parmales</taxon>
        <taxon>Triparmaceae</taxon>
        <taxon>Triparma</taxon>
    </lineage>
</organism>
<evidence type="ECO:0008006" key="4">
    <source>
        <dbReference type="Google" id="ProtNLM"/>
    </source>
</evidence>
<name>A0A9W6ZNI2_9STRA</name>